<organism evidence="1 2">
    <name type="scientific">Lactuca virosa</name>
    <dbReference type="NCBI Taxonomy" id="75947"/>
    <lineage>
        <taxon>Eukaryota</taxon>
        <taxon>Viridiplantae</taxon>
        <taxon>Streptophyta</taxon>
        <taxon>Embryophyta</taxon>
        <taxon>Tracheophyta</taxon>
        <taxon>Spermatophyta</taxon>
        <taxon>Magnoliopsida</taxon>
        <taxon>eudicotyledons</taxon>
        <taxon>Gunneridae</taxon>
        <taxon>Pentapetalae</taxon>
        <taxon>asterids</taxon>
        <taxon>campanulids</taxon>
        <taxon>Asterales</taxon>
        <taxon>Asteraceae</taxon>
        <taxon>Cichorioideae</taxon>
        <taxon>Cichorieae</taxon>
        <taxon>Lactucinae</taxon>
        <taxon>Lactuca</taxon>
    </lineage>
</organism>
<gene>
    <name evidence="1" type="ORF">LVIROSA_LOCUS21962</name>
</gene>
<proteinExistence type="predicted"/>
<dbReference type="EMBL" id="CAKMRJ010004445">
    <property type="protein sequence ID" value="CAH1435527.1"/>
    <property type="molecule type" value="Genomic_DNA"/>
</dbReference>
<keyword evidence="2" id="KW-1185">Reference proteome</keyword>
<name>A0AAU9NAV5_9ASTR</name>
<sequence>MATGVEWENQVVHENVSTGKFVSEEPSAVVDHTQGMHVDVKSFMETYFASCLLIGEPDMEGLCQLCHDPDAEGNNPEGVSSETGPSSNPYAYSLLILGGLCGPLRVRILLKG</sequence>
<reference evidence="1 2" key="1">
    <citation type="submission" date="2022-01" db="EMBL/GenBank/DDBJ databases">
        <authorList>
            <person name="Xiong W."/>
            <person name="Schranz E."/>
        </authorList>
    </citation>
    <scope>NUCLEOTIDE SEQUENCE [LARGE SCALE GENOMIC DNA]</scope>
</reference>
<dbReference type="Proteomes" id="UP001157418">
    <property type="component" value="Unassembled WGS sequence"/>
</dbReference>
<comment type="caution">
    <text evidence="1">The sequence shown here is derived from an EMBL/GenBank/DDBJ whole genome shotgun (WGS) entry which is preliminary data.</text>
</comment>
<accession>A0AAU9NAV5</accession>
<evidence type="ECO:0000313" key="2">
    <source>
        <dbReference type="Proteomes" id="UP001157418"/>
    </source>
</evidence>
<evidence type="ECO:0000313" key="1">
    <source>
        <dbReference type="EMBL" id="CAH1435527.1"/>
    </source>
</evidence>
<dbReference type="AlphaFoldDB" id="A0AAU9NAV5"/>
<protein>
    <submittedName>
        <fullName evidence="1">Uncharacterized protein</fullName>
    </submittedName>
</protein>